<dbReference type="KEGG" id="nmr:Nmar_1040"/>
<proteinExistence type="predicted"/>
<dbReference type="EnsemblBacteria" id="ABX12936">
    <property type="protein sequence ID" value="ABX12936"/>
    <property type="gene ID" value="Nmar_1040"/>
</dbReference>
<accession>A9A3K4</accession>
<dbReference type="Gene3D" id="2.60.40.420">
    <property type="entry name" value="Cupredoxins - blue copper proteins"/>
    <property type="match status" value="1"/>
</dbReference>
<dbReference type="InParanoid" id="A9A3K4"/>
<dbReference type="SUPFAM" id="SSF49265">
    <property type="entry name" value="Fibronectin type III"/>
    <property type="match status" value="2"/>
</dbReference>
<sequence>MRSFFTMNMNKKIFFLFLSLSVLFSFMLSEDAFAQTKPDRVRGLSATAISTTQIDLSWNEPSDGGLPITGYQIERKKASDPWEIYIADTGNTNTTYSDQGLDPDTRYRYKVAAINAIDIGRSSTAKAATTFAITEPNRVTGLSATTISPTQIDLSWNEPYDGESPITGYQIERKKASDPWEIYIADTGNTNTTYSDQGLDPDTRYRYKVAAINAIGIGTASTAKAATTTEITEPDRVTGLTATAISHTQINLSWNEPYDGESPITGYQIERKKASDPWEIYIADTGNTNTTYSDQGLDPDTRYRYKVAAINAIDIGRSSTIVTETTLLPGVYLPPVDTSTGTSKIRPPPQIQGIGLYKFTTHVGDDGDTKEYDAPLNLPFDQYFPYSKFSDETDFKNYKEMGAYKKLGLYHDFSKKTLAPKFFAETNQPVQLQIRLWDMLSSSKIEHLSLYTYSTSSTTVENSDVEIIFDKGKPLDVIDPNDIFKYVEVYPSYEDEWLWINLDLMFQKPMTSSNILLQSWHESRIPSFVQVDDIWEISNPQSNTDHVDEVNLTEEVEITHGTSNPTCKMDDSCFTPSDAKILEGGIITWFNTDSFTHTVTSGSVNNNDNRFGYILFPGQTVQHEFPYKGIYDYYCALHPWANGSVIVYGADFEKPETSFDESQPTLLVKSTSGGSLIIENNDVYVTSSRDLHMNISGHIQELSTSNTVKIIIIHPDKITKHMTAIVNSDGFYSMPVVLNKHWMEGTYEIITEYRGEQVAQLSFLVSDKPVR</sequence>
<dbReference type="Gene3D" id="2.60.40.10">
    <property type="entry name" value="Immunoglobulins"/>
    <property type="match status" value="3"/>
</dbReference>
<dbReference type="InterPro" id="IPR013783">
    <property type="entry name" value="Ig-like_fold"/>
</dbReference>
<dbReference type="HOGENOM" id="CLU_362347_0_0_2"/>
<organism evidence="2 3">
    <name type="scientific">Nitrosopumilus maritimus (strain SCM1)</name>
    <dbReference type="NCBI Taxonomy" id="436308"/>
    <lineage>
        <taxon>Archaea</taxon>
        <taxon>Nitrososphaerota</taxon>
        <taxon>Nitrososphaeria</taxon>
        <taxon>Nitrosopumilales</taxon>
        <taxon>Nitrosopumilaceae</taxon>
        <taxon>Nitrosopumilus</taxon>
    </lineage>
</organism>
<protein>
    <submittedName>
        <fullName evidence="2">Fibronectin type III domain protein</fullName>
    </submittedName>
</protein>
<dbReference type="PANTHER" id="PTHR36507">
    <property type="entry name" value="BLL1555 PROTEIN"/>
    <property type="match status" value="1"/>
</dbReference>
<name>A9A3K4_NITMS</name>
<reference evidence="2 3" key="1">
    <citation type="journal article" date="2010" name="Proc. Natl. Acad. Sci. U.S.A.">
        <title>Nitrosopumilus maritimus genome reveals unique mechanisms for nitrification and autotrophy in globally distributed marine crenarchaea.</title>
        <authorList>
            <person name="Walker C.B."/>
            <person name="de la Torre J.R."/>
            <person name="Klotz M.G."/>
            <person name="Urakawa H."/>
            <person name="Pinel N."/>
            <person name="Arp D.J."/>
            <person name="Brochier-Armanet C."/>
            <person name="Chain P.S."/>
            <person name="Chan P.P."/>
            <person name="Gollabgir A."/>
            <person name="Hemp J."/>
            <person name="Hugler M."/>
            <person name="Karr E.A."/>
            <person name="Konneke M."/>
            <person name="Shin M."/>
            <person name="Lawton T.J."/>
            <person name="Lowe T."/>
            <person name="Martens-Habbena W."/>
            <person name="Sayavedra-Soto L.A."/>
            <person name="Lang D."/>
            <person name="Sievert S.M."/>
            <person name="Rosenzweig A.C."/>
            <person name="Manning G."/>
            <person name="Stahl D.A."/>
        </authorList>
    </citation>
    <scope>NUCLEOTIDE SEQUENCE [LARGE SCALE GENOMIC DNA]</scope>
    <source>
        <strain evidence="2 3">SCM1</strain>
    </source>
</reference>
<dbReference type="InterPro" id="IPR036116">
    <property type="entry name" value="FN3_sf"/>
</dbReference>
<dbReference type="SUPFAM" id="SSF49503">
    <property type="entry name" value="Cupredoxins"/>
    <property type="match status" value="1"/>
</dbReference>
<evidence type="ECO:0000313" key="3">
    <source>
        <dbReference type="Proteomes" id="UP000000792"/>
    </source>
</evidence>
<dbReference type="EMBL" id="CP000866">
    <property type="protein sequence ID" value="ABX12936.1"/>
    <property type="molecule type" value="Genomic_DNA"/>
</dbReference>
<dbReference type="Pfam" id="PF00041">
    <property type="entry name" value="fn3"/>
    <property type="match status" value="3"/>
</dbReference>
<dbReference type="eggNOG" id="arCOG02926">
    <property type="taxonomic scope" value="Archaea"/>
</dbReference>
<dbReference type="SMART" id="SM00060">
    <property type="entry name" value="FN3"/>
    <property type="match status" value="3"/>
</dbReference>
<gene>
    <name evidence="2" type="ordered locus">Nmar_1040</name>
</gene>
<dbReference type="eggNOG" id="arCOG05978">
    <property type="taxonomic scope" value="Archaea"/>
</dbReference>
<evidence type="ECO:0000259" key="1">
    <source>
        <dbReference type="PROSITE" id="PS50853"/>
    </source>
</evidence>
<dbReference type="InterPro" id="IPR008972">
    <property type="entry name" value="Cupredoxin"/>
</dbReference>
<evidence type="ECO:0000313" key="2">
    <source>
        <dbReference type="EMBL" id="ABX12936.1"/>
    </source>
</evidence>
<dbReference type="InterPro" id="IPR052721">
    <property type="entry name" value="ET_Amicyanin"/>
</dbReference>
<dbReference type="AlphaFoldDB" id="A9A3K4"/>
<feature type="domain" description="Fibronectin type-III" evidence="1">
    <location>
        <begin position="40"/>
        <end position="137"/>
    </location>
</feature>
<dbReference type="STRING" id="436308.Nmar_1040"/>
<dbReference type="CDD" id="cd00063">
    <property type="entry name" value="FN3"/>
    <property type="match status" value="3"/>
</dbReference>
<feature type="domain" description="Fibronectin type-III" evidence="1">
    <location>
        <begin position="236"/>
        <end position="329"/>
    </location>
</feature>
<dbReference type="PROSITE" id="PS50853">
    <property type="entry name" value="FN3"/>
    <property type="match status" value="3"/>
</dbReference>
<dbReference type="PRINTS" id="PR00014">
    <property type="entry name" value="FNTYPEIII"/>
</dbReference>
<dbReference type="Proteomes" id="UP000000792">
    <property type="component" value="Chromosome"/>
</dbReference>
<keyword evidence="3" id="KW-1185">Reference proteome</keyword>
<dbReference type="InterPro" id="IPR003961">
    <property type="entry name" value="FN3_dom"/>
</dbReference>
<feature type="domain" description="Fibronectin type-III" evidence="1">
    <location>
        <begin position="138"/>
        <end position="235"/>
    </location>
</feature>
<dbReference type="PANTHER" id="PTHR36507:SF1">
    <property type="entry name" value="BLL1555 PROTEIN"/>
    <property type="match status" value="1"/>
</dbReference>